<keyword evidence="2" id="KW-1185">Reference proteome</keyword>
<sequence>MHLEFTSEHHKSDGVIERRFTLDGIPGILWTPASASPSAPVPLILLGHPGGIEQMHPRLAGRAVRAAADGFASLTIELPGTGDRPPVPVTEEARADLRRTLAAGDPVGPDLVDRLVLPLVDGAVPEWRSAVDAALALPEIGGPVAYSGGFISIGVRLALAEPRVVAAGLFAGSYIPAVILEEARRVTIPLHVLLQWDDEGNDRQAALDLFDAFGSAEKTLQANLGGHRGVPAFAGEDAARFFARHLR</sequence>
<dbReference type="Gene3D" id="3.40.50.1820">
    <property type="entry name" value="alpha/beta hydrolase"/>
    <property type="match status" value="1"/>
</dbReference>
<name>A0A852T5P9_9MICO</name>
<evidence type="ECO:0000313" key="1">
    <source>
        <dbReference type="EMBL" id="NYD75894.1"/>
    </source>
</evidence>
<comment type="caution">
    <text evidence="1">The sequence shown here is derived from an EMBL/GenBank/DDBJ whole genome shotgun (WGS) entry which is preliminary data.</text>
</comment>
<protein>
    <recommendedName>
        <fullName evidence="3">Alpha/beta hydrolase</fullName>
    </recommendedName>
</protein>
<dbReference type="SUPFAM" id="SSF53474">
    <property type="entry name" value="alpha/beta-Hydrolases"/>
    <property type="match status" value="1"/>
</dbReference>
<gene>
    <name evidence="1" type="ORF">BJ963_003413</name>
</gene>
<evidence type="ECO:0000313" key="2">
    <source>
        <dbReference type="Proteomes" id="UP000589620"/>
    </source>
</evidence>
<dbReference type="EMBL" id="JACCBJ010000001">
    <property type="protein sequence ID" value="NYD75894.1"/>
    <property type="molecule type" value="Genomic_DNA"/>
</dbReference>
<dbReference type="InterPro" id="IPR029058">
    <property type="entry name" value="AB_hydrolase_fold"/>
</dbReference>
<dbReference type="AlphaFoldDB" id="A0A852T5P9"/>
<organism evidence="1 2">
    <name type="scientific">Leifsonia soli</name>
    <dbReference type="NCBI Taxonomy" id="582665"/>
    <lineage>
        <taxon>Bacteria</taxon>
        <taxon>Bacillati</taxon>
        <taxon>Actinomycetota</taxon>
        <taxon>Actinomycetes</taxon>
        <taxon>Micrococcales</taxon>
        <taxon>Microbacteriaceae</taxon>
        <taxon>Leifsonia</taxon>
    </lineage>
</organism>
<dbReference type="RefSeq" id="WP_179457683.1">
    <property type="nucleotide sequence ID" value="NZ_BAAAPX010000001.1"/>
</dbReference>
<evidence type="ECO:0008006" key="3">
    <source>
        <dbReference type="Google" id="ProtNLM"/>
    </source>
</evidence>
<reference evidence="1 2" key="1">
    <citation type="submission" date="2020-07" db="EMBL/GenBank/DDBJ databases">
        <title>Sequencing the genomes of 1000 actinobacteria strains.</title>
        <authorList>
            <person name="Klenk H.-P."/>
        </authorList>
    </citation>
    <scope>NUCLEOTIDE SEQUENCE [LARGE SCALE GENOMIC DNA]</scope>
    <source>
        <strain evidence="1 2">DSM 23871</strain>
    </source>
</reference>
<proteinExistence type="predicted"/>
<accession>A0A852T5P9</accession>
<dbReference type="Proteomes" id="UP000589620">
    <property type="component" value="Unassembled WGS sequence"/>
</dbReference>